<sequence>MGAKPLKVTELLPTDLDYRLTHPGTAEPEHWNRERKGDLAALVREGLGEPWIIVHGLLSGPTTSSRRQTVSCRFAVRNGLRHSISIA</sequence>
<protein>
    <submittedName>
        <fullName evidence="1">Uncharacterized protein</fullName>
    </submittedName>
</protein>
<proteinExistence type="predicted"/>
<dbReference type="OrthoDB" id="1417183at2"/>
<name>A0A1G4RU41_9BACL</name>
<dbReference type="RefSeq" id="WP_143006891.1">
    <property type="nucleotide sequence ID" value="NZ_FMTT01000019.1"/>
</dbReference>
<gene>
    <name evidence="1" type="ORF">SAMN04487970_101973</name>
</gene>
<organism evidence="1 2">
    <name type="scientific">Paenibacillus tianmuensis</name>
    <dbReference type="NCBI Taxonomy" id="624147"/>
    <lineage>
        <taxon>Bacteria</taxon>
        <taxon>Bacillati</taxon>
        <taxon>Bacillota</taxon>
        <taxon>Bacilli</taxon>
        <taxon>Bacillales</taxon>
        <taxon>Paenibacillaceae</taxon>
        <taxon>Paenibacillus</taxon>
    </lineage>
</organism>
<dbReference type="STRING" id="624147.SAMN04487970_101973"/>
<evidence type="ECO:0000313" key="2">
    <source>
        <dbReference type="Proteomes" id="UP000198601"/>
    </source>
</evidence>
<dbReference type="Proteomes" id="UP000198601">
    <property type="component" value="Unassembled WGS sequence"/>
</dbReference>
<dbReference type="EMBL" id="FMTT01000019">
    <property type="protein sequence ID" value="SCW60522.1"/>
    <property type="molecule type" value="Genomic_DNA"/>
</dbReference>
<dbReference type="AlphaFoldDB" id="A0A1G4RU41"/>
<evidence type="ECO:0000313" key="1">
    <source>
        <dbReference type="EMBL" id="SCW60522.1"/>
    </source>
</evidence>
<accession>A0A1G4RU41</accession>
<reference evidence="2" key="1">
    <citation type="submission" date="2016-10" db="EMBL/GenBank/DDBJ databases">
        <authorList>
            <person name="Varghese N."/>
            <person name="Submissions S."/>
        </authorList>
    </citation>
    <scope>NUCLEOTIDE SEQUENCE [LARGE SCALE GENOMIC DNA]</scope>
    <source>
        <strain evidence="2">CGMCC 1.8946</strain>
    </source>
</reference>
<keyword evidence="2" id="KW-1185">Reference proteome</keyword>